<dbReference type="InterPro" id="IPR027417">
    <property type="entry name" value="P-loop_NTPase"/>
</dbReference>
<dbReference type="AlphaFoldDB" id="A0AAW0CSY1"/>
<feature type="domain" description="NACHT" evidence="3">
    <location>
        <begin position="262"/>
        <end position="418"/>
    </location>
</feature>
<feature type="coiled-coil region" evidence="2">
    <location>
        <begin position="45"/>
        <end position="72"/>
    </location>
</feature>
<keyword evidence="5" id="KW-1185">Reference proteome</keyword>
<dbReference type="PROSITE" id="PS50837">
    <property type="entry name" value="NACHT"/>
    <property type="match status" value="1"/>
</dbReference>
<dbReference type="PANTHER" id="PTHR10039">
    <property type="entry name" value="AMELOGENIN"/>
    <property type="match status" value="1"/>
</dbReference>
<sequence length="782" mass="89095">MVIHKRKSHNDPLKLSLKAQYSVLASSTLATSAPLATDSEEINIEDDSKERIARINDDSVNLEDELEIVRRQTERCKRIYRTADAVIETLNHLSEIIKAKHEQNEAIVALYDNMLETHKIAVEKEALNQNSDFSELFDDIVRQSEECYVFLSNYIYKGRLYYHADICGADQVMDSCNSLSKIEAFNNIFEQLQKRFNDTQVEVTTVTVLYTQRVVESIDQKINLRPLEPSTELLGPKCHCLLGTRRSSLTKILDWCFYGGQSILWISGIAGCGKSSLIGTLHNSLSTLGFRSRLAAFIRFDRSSYRDAKEFVKALAFLLANFDQRFGNRILDVLEKSPQIAQNTELSTQVQKLLINPLRGLSEEITKEGRIVVLVDGIDECSRSDQAETNFRGQLLELFANDKFGLLPFLRFVLASRPEEDIVAYLQGLDHIHHIQLDRTSNETRQDICYFLSKSFQQHPSLRVLDNAIKSSAVELLAERASGLFIWAATVVGFIKGNVAQRMKVFTENEPPENALHALTVLYKTALDSLVNENGDEDIEQNICMALGLIMASPSDDECTIPILRGLSKHVDPENNPDILGTFQKLRSLVTEEHGHYELLHKSFDDCLTSKDQAQRWYISTEKYQAILYEAKITCIMDYLDRIDMELPAALLSDVYRYAIWGPANCVYLDLSLYPSLPEKLERFLLGYLVEKHHHDSEFMRKAWLSASRLRHIYTPTLVVKDFFNIMLYDAAVAGKVTKTYADSEHALEWEVDNIFMSVFVQMANGSNHYEEIVAVLDTDRT</sequence>
<dbReference type="PANTHER" id="PTHR10039:SF17">
    <property type="entry name" value="FUNGAL STAND N-TERMINAL GOODBYE DOMAIN-CONTAINING PROTEIN-RELATED"/>
    <property type="match status" value="1"/>
</dbReference>
<organism evidence="4 5">
    <name type="scientific">Paramarasmius palmivorus</name>
    <dbReference type="NCBI Taxonomy" id="297713"/>
    <lineage>
        <taxon>Eukaryota</taxon>
        <taxon>Fungi</taxon>
        <taxon>Dikarya</taxon>
        <taxon>Basidiomycota</taxon>
        <taxon>Agaricomycotina</taxon>
        <taxon>Agaricomycetes</taxon>
        <taxon>Agaricomycetidae</taxon>
        <taxon>Agaricales</taxon>
        <taxon>Marasmiineae</taxon>
        <taxon>Marasmiaceae</taxon>
        <taxon>Paramarasmius</taxon>
    </lineage>
</organism>
<accession>A0AAW0CSY1</accession>
<reference evidence="4 5" key="1">
    <citation type="submission" date="2024-01" db="EMBL/GenBank/DDBJ databases">
        <title>A draft genome for a cacao thread blight-causing isolate of Paramarasmius palmivorus.</title>
        <authorList>
            <person name="Baruah I.K."/>
            <person name="Bukari Y."/>
            <person name="Amoako-Attah I."/>
            <person name="Meinhardt L.W."/>
            <person name="Bailey B.A."/>
            <person name="Cohen S.P."/>
        </authorList>
    </citation>
    <scope>NUCLEOTIDE SEQUENCE [LARGE SCALE GENOMIC DNA]</scope>
    <source>
        <strain evidence="4 5">GH-12</strain>
    </source>
</reference>
<evidence type="ECO:0000256" key="1">
    <source>
        <dbReference type="ARBA" id="ARBA00022737"/>
    </source>
</evidence>
<evidence type="ECO:0000256" key="2">
    <source>
        <dbReference type="SAM" id="Coils"/>
    </source>
</evidence>
<proteinExistence type="predicted"/>
<evidence type="ECO:0000259" key="3">
    <source>
        <dbReference type="PROSITE" id="PS50837"/>
    </source>
</evidence>
<evidence type="ECO:0000313" key="5">
    <source>
        <dbReference type="Proteomes" id="UP001383192"/>
    </source>
</evidence>
<dbReference type="Proteomes" id="UP001383192">
    <property type="component" value="Unassembled WGS sequence"/>
</dbReference>
<dbReference type="Gene3D" id="3.40.50.300">
    <property type="entry name" value="P-loop containing nucleotide triphosphate hydrolases"/>
    <property type="match status" value="1"/>
</dbReference>
<dbReference type="EMBL" id="JAYKXP010000031">
    <property type="protein sequence ID" value="KAK7041875.1"/>
    <property type="molecule type" value="Genomic_DNA"/>
</dbReference>
<dbReference type="SUPFAM" id="SSF52540">
    <property type="entry name" value="P-loop containing nucleoside triphosphate hydrolases"/>
    <property type="match status" value="1"/>
</dbReference>
<keyword evidence="1" id="KW-0677">Repeat</keyword>
<gene>
    <name evidence="4" type="ORF">VNI00_008832</name>
</gene>
<dbReference type="InterPro" id="IPR056884">
    <property type="entry name" value="NPHP3-like_N"/>
</dbReference>
<name>A0AAW0CSY1_9AGAR</name>
<keyword evidence="2" id="KW-0175">Coiled coil</keyword>
<dbReference type="Pfam" id="PF24883">
    <property type="entry name" value="NPHP3_N"/>
    <property type="match status" value="1"/>
</dbReference>
<evidence type="ECO:0000313" key="4">
    <source>
        <dbReference type="EMBL" id="KAK7041875.1"/>
    </source>
</evidence>
<comment type="caution">
    <text evidence="4">The sequence shown here is derived from an EMBL/GenBank/DDBJ whole genome shotgun (WGS) entry which is preliminary data.</text>
</comment>
<dbReference type="InterPro" id="IPR007111">
    <property type="entry name" value="NACHT_NTPase"/>
</dbReference>
<protein>
    <recommendedName>
        <fullName evidence="3">NACHT domain-containing protein</fullName>
    </recommendedName>
</protein>